<sequence>MAGQSFISWPTPFKSNTSERLKFLRCFSGPMPLNIRIWGQPNAPADKITSPQEFKLSGWLSIIGRQHMSIKRSNINLFFFECHVRISLLTIAMENDAPYSCSQQNCDIFWIPSTQKIS</sequence>
<dbReference type="EMBL" id="CM004387">
    <property type="protein sequence ID" value="OAY59495.1"/>
    <property type="molecule type" value="Genomic_DNA"/>
</dbReference>
<proteinExistence type="predicted"/>
<name>A0A2C9WK09_MANES</name>
<accession>A0A2C9WK09</accession>
<organism evidence="1">
    <name type="scientific">Manihot esculenta</name>
    <name type="common">Cassava</name>
    <name type="synonym">Jatropha manihot</name>
    <dbReference type="NCBI Taxonomy" id="3983"/>
    <lineage>
        <taxon>Eukaryota</taxon>
        <taxon>Viridiplantae</taxon>
        <taxon>Streptophyta</taxon>
        <taxon>Embryophyta</taxon>
        <taxon>Tracheophyta</taxon>
        <taxon>Spermatophyta</taxon>
        <taxon>Magnoliopsida</taxon>
        <taxon>eudicotyledons</taxon>
        <taxon>Gunneridae</taxon>
        <taxon>Pentapetalae</taxon>
        <taxon>rosids</taxon>
        <taxon>fabids</taxon>
        <taxon>Malpighiales</taxon>
        <taxon>Euphorbiaceae</taxon>
        <taxon>Crotonoideae</taxon>
        <taxon>Manihoteae</taxon>
        <taxon>Manihot</taxon>
    </lineage>
</organism>
<protein>
    <submittedName>
        <fullName evidence="1">Uncharacterized protein</fullName>
    </submittedName>
</protein>
<gene>
    <name evidence="1" type="ORF">MANES_01G036100</name>
</gene>
<reference evidence="1" key="1">
    <citation type="submission" date="2016-02" db="EMBL/GenBank/DDBJ databases">
        <title>WGS assembly of Manihot esculenta.</title>
        <authorList>
            <person name="Bredeson J.V."/>
            <person name="Prochnik S.E."/>
            <person name="Lyons J.B."/>
            <person name="Schmutz J."/>
            <person name="Grimwood J."/>
            <person name="Vrebalov J."/>
            <person name="Bart R.S."/>
            <person name="Amuge T."/>
            <person name="Ferguson M.E."/>
            <person name="Green R."/>
            <person name="Putnam N."/>
            <person name="Stites J."/>
            <person name="Rounsley S."/>
            <person name="Rokhsar D.S."/>
        </authorList>
    </citation>
    <scope>NUCLEOTIDE SEQUENCE [LARGE SCALE GENOMIC DNA]</scope>
    <source>
        <tissue evidence="1">Leaf</tissue>
    </source>
</reference>
<dbReference type="AlphaFoldDB" id="A0A2C9WK09"/>
<evidence type="ECO:0000313" key="1">
    <source>
        <dbReference type="EMBL" id="OAY59495.1"/>
    </source>
</evidence>